<sequence>MKSVTTPFRVALLGLIICAQAVWAQQQPAGLYCNPITLNGHPLNIESFTMYTRGVLAVVHGDPASANHKPLPFRVYLRRAGTIIRQGASNDTHDVYSVQLQELMPVARAGDELVIDLAGDAKAQAGGRRTQQVIRLKPFDPLISWFRRNDNC</sequence>
<keyword evidence="1" id="KW-0732">Signal</keyword>
<dbReference type="RefSeq" id="WP_077921718.1">
    <property type="nucleotide sequence ID" value="NZ_SBLB01000004.1"/>
</dbReference>
<keyword evidence="3" id="KW-1185">Reference proteome</keyword>
<proteinExistence type="predicted"/>
<feature type="signal peptide" evidence="1">
    <location>
        <begin position="1"/>
        <end position="24"/>
    </location>
</feature>
<accession>A0A4Q2UMN6</accession>
<feature type="chain" id="PRO_5020727501" evidence="1">
    <location>
        <begin position="25"/>
        <end position="152"/>
    </location>
</feature>
<dbReference type="AlphaFoldDB" id="A0A4Q2UMN6"/>
<reference evidence="2 3" key="1">
    <citation type="submission" date="2019-01" db="EMBL/GenBank/DDBJ databases">
        <title>Spirosoma flava sp. nov., a propanil-degrading bacterium isolated from herbicide-contaminated soil.</title>
        <authorList>
            <person name="Zhang L."/>
            <person name="Jiang J.-D."/>
        </authorList>
    </citation>
    <scope>NUCLEOTIDE SEQUENCE [LARGE SCALE GENOMIC DNA]</scope>
    <source>
        <strain evidence="2 3">TY50</strain>
    </source>
</reference>
<protein>
    <submittedName>
        <fullName evidence="2">Uncharacterized protein</fullName>
    </submittedName>
</protein>
<evidence type="ECO:0000256" key="1">
    <source>
        <dbReference type="SAM" id="SignalP"/>
    </source>
</evidence>
<organism evidence="2 3">
    <name type="scientific">Spirosoma sordidisoli</name>
    <dbReference type="NCBI Taxonomy" id="2502893"/>
    <lineage>
        <taxon>Bacteria</taxon>
        <taxon>Pseudomonadati</taxon>
        <taxon>Bacteroidota</taxon>
        <taxon>Cytophagia</taxon>
        <taxon>Cytophagales</taxon>
        <taxon>Cytophagaceae</taxon>
        <taxon>Spirosoma</taxon>
    </lineage>
</organism>
<name>A0A4Q2UMN6_9BACT</name>
<comment type="caution">
    <text evidence="2">The sequence shown here is derived from an EMBL/GenBank/DDBJ whole genome shotgun (WGS) entry which is preliminary data.</text>
</comment>
<evidence type="ECO:0000313" key="3">
    <source>
        <dbReference type="Proteomes" id="UP000290407"/>
    </source>
</evidence>
<dbReference type="Proteomes" id="UP000290407">
    <property type="component" value="Unassembled WGS sequence"/>
</dbReference>
<dbReference type="EMBL" id="SBLB01000004">
    <property type="protein sequence ID" value="RYC68830.1"/>
    <property type="molecule type" value="Genomic_DNA"/>
</dbReference>
<evidence type="ECO:0000313" key="2">
    <source>
        <dbReference type="EMBL" id="RYC68830.1"/>
    </source>
</evidence>
<gene>
    <name evidence="2" type="ORF">EQG79_15540</name>
</gene>